<comment type="caution">
    <text evidence="3">The sequence shown here is derived from an EMBL/GenBank/DDBJ whole genome shotgun (WGS) entry which is preliminary data.</text>
</comment>
<dbReference type="RefSeq" id="WP_025867435.1">
    <property type="nucleotide sequence ID" value="NZ_CABJFV010000010.1"/>
</dbReference>
<name>A0A413VKX2_9BACE</name>
<evidence type="ECO:0000313" key="4">
    <source>
        <dbReference type="Proteomes" id="UP000284379"/>
    </source>
</evidence>
<gene>
    <name evidence="3" type="ORF">DW888_13365</name>
</gene>
<evidence type="ECO:0000313" key="3">
    <source>
        <dbReference type="EMBL" id="RHB34182.1"/>
    </source>
</evidence>
<accession>A0A413VKX2</accession>
<reference evidence="3 4" key="1">
    <citation type="submission" date="2018-08" db="EMBL/GenBank/DDBJ databases">
        <title>A genome reference for cultivated species of the human gut microbiota.</title>
        <authorList>
            <person name="Zou Y."/>
            <person name="Xue W."/>
            <person name="Luo G."/>
        </authorList>
    </citation>
    <scope>NUCLEOTIDE SEQUENCE [LARGE SCALE GENOMIC DNA]</scope>
    <source>
        <strain evidence="3 4">AM40-30BH</strain>
    </source>
</reference>
<dbReference type="AlphaFoldDB" id="A0A413VKX2"/>
<dbReference type="SUPFAM" id="SSF48208">
    <property type="entry name" value="Six-hairpin glycosidases"/>
    <property type="match status" value="1"/>
</dbReference>
<dbReference type="PANTHER" id="PTHR33886">
    <property type="entry name" value="UNSATURATED RHAMNOGALACTURONAN HYDROLASE (EUROFUNG)"/>
    <property type="match status" value="1"/>
</dbReference>
<keyword evidence="2" id="KW-0732">Signal</keyword>
<protein>
    <submittedName>
        <fullName evidence="3">Glycoside hydrolase family 88 protein</fullName>
    </submittedName>
</protein>
<dbReference type="GO" id="GO:0016787">
    <property type="term" value="F:hydrolase activity"/>
    <property type="evidence" value="ECO:0007669"/>
    <property type="project" value="UniProtKB-KW"/>
</dbReference>
<dbReference type="PANTHER" id="PTHR33886:SF8">
    <property type="entry name" value="UNSATURATED RHAMNOGALACTURONAN HYDROLASE (EUROFUNG)"/>
    <property type="match status" value="1"/>
</dbReference>
<dbReference type="InterPro" id="IPR010905">
    <property type="entry name" value="Glyco_hydro_88"/>
</dbReference>
<dbReference type="Proteomes" id="UP000284379">
    <property type="component" value="Unassembled WGS sequence"/>
</dbReference>
<feature type="chain" id="PRO_5019438982" evidence="2">
    <location>
        <begin position="24"/>
        <end position="449"/>
    </location>
</feature>
<dbReference type="InterPro" id="IPR012341">
    <property type="entry name" value="6hp_glycosidase-like_sf"/>
</dbReference>
<dbReference type="GeneID" id="69503892"/>
<keyword evidence="1 3" id="KW-0378">Hydrolase</keyword>
<dbReference type="PROSITE" id="PS51257">
    <property type="entry name" value="PROKAR_LIPOPROTEIN"/>
    <property type="match status" value="1"/>
</dbReference>
<proteinExistence type="predicted"/>
<evidence type="ECO:0000256" key="2">
    <source>
        <dbReference type="SAM" id="SignalP"/>
    </source>
</evidence>
<organism evidence="3 4">
    <name type="scientific">Bacteroides nordii</name>
    <dbReference type="NCBI Taxonomy" id="291645"/>
    <lineage>
        <taxon>Bacteria</taxon>
        <taxon>Pseudomonadati</taxon>
        <taxon>Bacteroidota</taxon>
        <taxon>Bacteroidia</taxon>
        <taxon>Bacteroidales</taxon>
        <taxon>Bacteroidaceae</taxon>
        <taxon>Bacteroides</taxon>
    </lineage>
</organism>
<dbReference type="InterPro" id="IPR052043">
    <property type="entry name" value="PolySaccharide_Degr_Enz"/>
</dbReference>
<dbReference type="EMBL" id="QSGO01000010">
    <property type="protein sequence ID" value="RHB34182.1"/>
    <property type="molecule type" value="Genomic_DNA"/>
</dbReference>
<dbReference type="Gene3D" id="1.50.10.10">
    <property type="match status" value="1"/>
</dbReference>
<sequence length="449" mass="51045">MKKNIYVSGLLLLFSLGCNVTVANGNHTPPSYTDVESQVKRVASWQIDNFRYSASGNLHDNGIASWAHSVLYIGLSEWATLREEESGAYWEWLSGIGTQSNWKMNGIYPYHADEFCIGQFFATMYGKHKQDKMIAGTLERMERVMSDTRNTSMSYRNKEAWTWCDALFMAPPLYARMSVLKNDTRYFEFMDKEFRKTYDYLFDKTEKLFYRDDSYFNKTEANGKKVFWGRGNGWAIAGIANILKSLPANSEYRNYYESIFRSLAQSLIKLQDGKGAWHASLLDPDSYPAPETSCTALITYALIYGLNNGLLTQQEAYEPAIKAWNVLCEAIHENGKLGWVQPIGQDPKNVTKDMTATFGVGAFLLAATEMYKLTKGGGTGIEEEETDEDLLSYPETRVTIYNEQGVKVANELLGDRTCQAIIQKNNLPNGLYVIVLRNGDKRKVIKYLY</sequence>
<evidence type="ECO:0000256" key="1">
    <source>
        <dbReference type="ARBA" id="ARBA00022801"/>
    </source>
</evidence>
<dbReference type="InterPro" id="IPR008928">
    <property type="entry name" value="6-hairpin_glycosidase_sf"/>
</dbReference>
<dbReference type="GO" id="GO:0005975">
    <property type="term" value="P:carbohydrate metabolic process"/>
    <property type="evidence" value="ECO:0007669"/>
    <property type="project" value="InterPro"/>
</dbReference>
<dbReference type="Pfam" id="PF07470">
    <property type="entry name" value="Glyco_hydro_88"/>
    <property type="match status" value="1"/>
</dbReference>
<feature type="signal peptide" evidence="2">
    <location>
        <begin position="1"/>
        <end position="23"/>
    </location>
</feature>